<protein>
    <submittedName>
        <fullName evidence="1">Uncharacterized protein</fullName>
    </submittedName>
</protein>
<evidence type="ECO:0000313" key="2">
    <source>
        <dbReference type="Proteomes" id="UP000238956"/>
    </source>
</evidence>
<dbReference type="AlphaFoldDB" id="A0A2L0D770"/>
<gene>
    <name evidence="1" type="ORF">C0J00_03540</name>
</gene>
<dbReference type="KEGG" id="splr:C0J00_03540"/>
<organism evidence="1 2">
    <name type="scientific">Streptococcus pluranimalium</name>
    <dbReference type="NCBI Taxonomy" id="82348"/>
    <lineage>
        <taxon>Bacteria</taxon>
        <taxon>Bacillati</taxon>
        <taxon>Bacillota</taxon>
        <taxon>Bacilli</taxon>
        <taxon>Lactobacillales</taxon>
        <taxon>Streptococcaceae</taxon>
        <taxon>Streptococcus</taxon>
    </lineage>
</organism>
<accession>A0A2L0D770</accession>
<reference evidence="1 2" key="2">
    <citation type="submission" date="2018-02" db="EMBL/GenBank/DDBJ databases">
        <title>Whole genome sequencing analysis of Streptococcus pluranimalium isolated from cattle infected mastitis in China.</title>
        <authorList>
            <person name="Zhang J.-R."/>
            <person name="Hu G.-Z."/>
        </authorList>
    </citation>
    <scope>NUCLEOTIDE SEQUENCE [LARGE SCALE GENOMIC DNA]</scope>
    <source>
        <strain evidence="1 2">TH11417</strain>
    </source>
</reference>
<dbReference type="Proteomes" id="UP000238956">
    <property type="component" value="Chromosome"/>
</dbReference>
<proteinExistence type="predicted"/>
<reference evidence="1 2" key="1">
    <citation type="submission" date="2017-12" db="EMBL/GenBank/DDBJ databases">
        <authorList>
            <person name="Hurst M.R.H."/>
        </authorList>
    </citation>
    <scope>NUCLEOTIDE SEQUENCE [LARGE SCALE GENOMIC DNA]</scope>
    <source>
        <strain evidence="1 2">TH11417</strain>
    </source>
</reference>
<keyword evidence="2" id="KW-1185">Reference proteome</keyword>
<evidence type="ECO:0000313" key="1">
    <source>
        <dbReference type="EMBL" id="AUW97524.1"/>
    </source>
</evidence>
<dbReference type="EMBL" id="CP025536">
    <property type="protein sequence ID" value="AUW97524.1"/>
    <property type="molecule type" value="Genomic_DNA"/>
</dbReference>
<name>A0A2L0D770_9STRE</name>
<sequence>MYAITFSKLEEIPDLASNEEVMSHIVIKQRNAESYVIESDINDTKLKELIQTTFDLKAGQVFVTSRRIV</sequence>